<comment type="caution">
    <text evidence="5">The sequence shown here is derived from an EMBL/GenBank/DDBJ whole genome shotgun (WGS) entry which is preliminary data.</text>
</comment>
<dbReference type="InterPro" id="IPR004300">
    <property type="entry name" value="Glyco_hydro_57_N"/>
</dbReference>
<name>A0ABV7FLT2_9GAMM</name>
<dbReference type="InterPro" id="IPR011330">
    <property type="entry name" value="Glyco_hydro/deAcase_b/a-brl"/>
</dbReference>
<comment type="similarity">
    <text evidence="1 3">Belongs to the glycosyl hydrolase 57 family.</text>
</comment>
<reference evidence="6" key="1">
    <citation type="journal article" date="2019" name="Int. J. Syst. Evol. Microbiol.">
        <title>The Global Catalogue of Microorganisms (GCM) 10K type strain sequencing project: providing services to taxonomists for standard genome sequencing and annotation.</title>
        <authorList>
            <consortium name="The Broad Institute Genomics Platform"/>
            <consortium name="The Broad Institute Genome Sequencing Center for Infectious Disease"/>
            <person name="Wu L."/>
            <person name="Ma J."/>
        </authorList>
    </citation>
    <scope>NUCLEOTIDE SEQUENCE [LARGE SCALE GENOMIC DNA]</scope>
    <source>
        <strain evidence="6">KCTC 52237</strain>
    </source>
</reference>
<dbReference type="RefSeq" id="WP_378121225.1">
    <property type="nucleotide sequence ID" value="NZ_JBHRTF010000015.1"/>
</dbReference>
<dbReference type="EMBL" id="JBHRTF010000015">
    <property type="protein sequence ID" value="MFC3117187.1"/>
    <property type="molecule type" value="Genomic_DNA"/>
</dbReference>
<dbReference type="SUPFAM" id="SSF88713">
    <property type="entry name" value="Glycoside hydrolase/deacetylase"/>
    <property type="match status" value="1"/>
</dbReference>
<evidence type="ECO:0000259" key="4">
    <source>
        <dbReference type="Pfam" id="PF03065"/>
    </source>
</evidence>
<dbReference type="InterPro" id="IPR040042">
    <property type="entry name" value="Branching_enz_MT3115-like"/>
</dbReference>
<protein>
    <recommendedName>
        <fullName evidence="4">Glycoside hydrolase family 57 N-terminal domain-containing protein</fullName>
    </recommendedName>
</protein>
<dbReference type="Pfam" id="PF03065">
    <property type="entry name" value="Glyco_hydro_57"/>
    <property type="match status" value="1"/>
</dbReference>
<evidence type="ECO:0000256" key="2">
    <source>
        <dbReference type="ARBA" id="ARBA00023277"/>
    </source>
</evidence>
<sequence>MNKNITIILNTHMPYVLGGDRIFDEPENWLFEAITETYIPLINALHSWKPDNTHGKKIIFSLTPCLMEQLSKCKPRYLEYLDIMQKIAFFELERAKNGALYDRHEHHPKHFTSDQLRLIETTATHYLTRINNAIEFMRSHDLLMEIKKVAIQKPDHIELWTSSPNHNFLPFFNDVSSAHFIRRGIELFEEHFAQKPFGFWLPECAFRPGLEDIFINAGVKKIAVTPHCIGVHHTDIKSGHYQHKDLELLVHDYRIAMHIWKSELDTLPANPIYREFYRDMGKDVKPEYFTDLGLNLPKAAQGGIWTGFKYFAGTGHQVPLGEKNLYDHAAAHQQLLQDVPRFIEILDQKRDFTYDRSNFVLAFDTELFGHWWHEGVDWLQHLLNYKINDE</sequence>
<dbReference type="PANTHER" id="PTHR41695:SF1">
    <property type="entry name" value="1,4-ALPHA-GLUCAN BRANCHING ENZYME TK1436"/>
    <property type="match status" value="1"/>
</dbReference>
<proteinExistence type="inferred from homology"/>
<keyword evidence="6" id="KW-1185">Reference proteome</keyword>
<feature type="domain" description="Glycoside hydrolase family 57 N-terminal" evidence="4">
    <location>
        <begin position="7"/>
        <end position="223"/>
    </location>
</feature>
<evidence type="ECO:0000256" key="3">
    <source>
        <dbReference type="RuleBase" id="RU361196"/>
    </source>
</evidence>
<evidence type="ECO:0000313" key="6">
    <source>
        <dbReference type="Proteomes" id="UP001595555"/>
    </source>
</evidence>
<gene>
    <name evidence="5" type="ORF">ACFODX_16585</name>
</gene>
<accession>A0ABV7FLT2</accession>
<keyword evidence="2 3" id="KW-0119">Carbohydrate metabolism</keyword>
<organism evidence="5 6">
    <name type="scientific">Cellvibrio fontiphilus</name>
    <dbReference type="NCBI Taxonomy" id="1815559"/>
    <lineage>
        <taxon>Bacteria</taxon>
        <taxon>Pseudomonadati</taxon>
        <taxon>Pseudomonadota</taxon>
        <taxon>Gammaproteobacteria</taxon>
        <taxon>Cellvibrionales</taxon>
        <taxon>Cellvibrionaceae</taxon>
        <taxon>Cellvibrio</taxon>
    </lineage>
</organism>
<dbReference type="PANTHER" id="PTHR41695">
    <property type="entry name" value="1,4-ALPHA-GLUCAN BRANCHING ENZYME RV3031-RELATED"/>
    <property type="match status" value="1"/>
</dbReference>
<evidence type="ECO:0000256" key="1">
    <source>
        <dbReference type="ARBA" id="ARBA00006821"/>
    </source>
</evidence>
<evidence type="ECO:0000313" key="5">
    <source>
        <dbReference type="EMBL" id="MFC3117187.1"/>
    </source>
</evidence>
<dbReference type="Gene3D" id="3.20.110.10">
    <property type="entry name" value="Glycoside hydrolase 38, N terminal domain"/>
    <property type="match status" value="1"/>
</dbReference>
<dbReference type="InterPro" id="IPR027291">
    <property type="entry name" value="Glyco_hydro_38_N_sf"/>
</dbReference>
<dbReference type="Proteomes" id="UP001595555">
    <property type="component" value="Unassembled WGS sequence"/>
</dbReference>